<proteinExistence type="predicted"/>
<evidence type="ECO:0000313" key="2">
    <source>
        <dbReference type="EMBL" id="CAB4737524.1"/>
    </source>
</evidence>
<evidence type="ECO:0000313" key="3">
    <source>
        <dbReference type="EMBL" id="CAB4818537.1"/>
    </source>
</evidence>
<dbReference type="InterPro" id="IPR013974">
    <property type="entry name" value="SAF"/>
</dbReference>
<gene>
    <name evidence="2" type="ORF">UFOPK2754_00929</name>
    <name evidence="3" type="ORF">UFOPK3139_00551</name>
    <name evidence="4" type="ORF">UFOPK3543_02837</name>
</gene>
<protein>
    <submittedName>
        <fullName evidence="2">Unannotated protein</fullName>
    </submittedName>
</protein>
<dbReference type="CDD" id="cd11614">
    <property type="entry name" value="SAF_CpaB_FlgA_like"/>
    <property type="match status" value="1"/>
</dbReference>
<dbReference type="Pfam" id="PF08666">
    <property type="entry name" value="SAF"/>
    <property type="match status" value="1"/>
</dbReference>
<organism evidence="2">
    <name type="scientific">freshwater metagenome</name>
    <dbReference type="NCBI Taxonomy" id="449393"/>
    <lineage>
        <taxon>unclassified sequences</taxon>
        <taxon>metagenomes</taxon>
        <taxon>ecological metagenomes</taxon>
    </lineage>
</organism>
<dbReference type="EMBL" id="CAFABA010000014">
    <property type="protein sequence ID" value="CAB4818537.1"/>
    <property type="molecule type" value="Genomic_DNA"/>
</dbReference>
<dbReference type="EMBL" id="CAFBMH010000162">
    <property type="protein sequence ID" value="CAB4933979.1"/>
    <property type="molecule type" value="Genomic_DNA"/>
</dbReference>
<accession>A0A6J6SRW5</accession>
<dbReference type="SMART" id="SM00858">
    <property type="entry name" value="SAF"/>
    <property type="match status" value="1"/>
</dbReference>
<dbReference type="AlphaFoldDB" id="A0A6J6SRW5"/>
<name>A0A6J6SRW5_9ZZZZ</name>
<feature type="domain" description="SAF" evidence="1">
    <location>
        <begin position="59"/>
        <end position="122"/>
    </location>
</feature>
<reference evidence="2" key="1">
    <citation type="submission" date="2020-05" db="EMBL/GenBank/DDBJ databases">
        <authorList>
            <person name="Chiriac C."/>
            <person name="Salcher M."/>
            <person name="Ghai R."/>
            <person name="Kavagutti S V."/>
        </authorList>
    </citation>
    <scope>NUCLEOTIDE SEQUENCE</scope>
</reference>
<dbReference type="EMBL" id="CAEZYR010000025">
    <property type="protein sequence ID" value="CAB4737524.1"/>
    <property type="molecule type" value="Genomic_DNA"/>
</dbReference>
<evidence type="ECO:0000259" key="1">
    <source>
        <dbReference type="SMART" id="SM00858"/>
    </source>
</evidence>
<sequence>MEPLSPRHRDASRVSGLQRLVQRRRGLPNGRAVVGALLLTMAGVGTFAAANHRSDSSAVRYVTVARAVAPGARIQVADLEVRPLSLDPVVADNAFTDPTRLIGAVALAPLGAGQLVQRAEVATVPTVDGRALPPGHELTIPVPTDRMPTGLRRGERVAVLATYGSGSDARTVTTVQHALVLAVDAAGDTLATRGSARLTLALEHPEEVVETAHAAQVADLTVVRTTLANSDLPATFSVATPNTKPLVATKATG</sequence>
<evidence type="ECO:0000313" key="4">
    <source>
        <dbReference type="EMBL" id="CAB4933979.1"/>
    </source>
</evidence>